<protein>
    <submittedName>
        <fullName evidence="1">Capsule biosynthesis protein capA</fullName>
    </submittedName>
</protein>
<sequence length="32" mass="3645">MLSLLKGKIKFILPCLIFLILLTACNNPKEKK</sequence>
<feature type="non-terminal residue" evidence="1">
    <location>
        <position position="32"/>
    </location>
</feature>
<name>A0A4U2ZTS7_BACMY</name>
<evidence type="ECO:0000313" key="1">
    <source>
        <dbReference type="EMBL" id="TKI78766.1"/>
    </source>
</evidence>
<proteinExistence type="predicted"/>
<accession>A0A4U2ZTS7</accession>
<gene>
    <name evidence="1" type="ORF">FC701_33630</name>
</gene>
<dbReference type="EMBL" id="SZOD01001288">
    <property type="protein sequence ID" value="TKI78766.1"/>
    <property type="molecule type" value="Genomic_DNA"/>
</dbReference>
<dbReference type="PROSITE" id="PS51257">
    <property type="entry name" value="PROKAR_LIPOPROTEIN"/>
    <property type="match status" value="1"/>
</dbReference>
<dbReference type="AlphaFoldDB" id="A0A4U2ZTS7"/>
<reference evidence="1 2" key="1">
    <citation type="journal article" date="2019" name="Environ. Microbiol.">
        <title>An active ?-lactamase is a part of an orchestrated cell wall stress resistance network of Bacillus subtilis and related rhizosphere species.</title>
        <authorList>
            <person name="Bucher T."/>
            <person name="Keren-Paz A."/>
            <person name="Hausser J."/>
            <person name="Olender T."/>
            <person name="Cytryn E."/>
            <person name="Kolodkin-Gal I."/>
        </authorList>
    </citation>
    <scope>NUCLEOTIDE SEQUENCE [LARGE SCALE GENOMIC DNA]</scope>
    <source>
        <strain evidence="1 2">I186</strain>
    </source>
</reference>
<evidence type="ECO:0000313" key="2">
    <source>
        <dbReference type="Proteomes" id="UP000305524"/>
    </source>
</evidence>
<dbReference type="Proteomes" id="UP000305524">
    <property type="component" value="Unassembled WGS sequence"/>
</dbReference>
<organism evidence="1 2">
    <name type="scientific">Bacillus mycoides</name>
    <dbReference type="NCBI Taxonomy" id="1405"/>
    <lineage>
        <taxon>Bacteria</taxon>
        <taxon>Bacillati</taxon>
        <taxon>Bacillota</taxon>
        <taxon>Bacilli</taxon>
        <taxon>Bacillales</taxon>
        <taxon>Bacillaceae</taxon>
        <taxon>Bacillus</taxon>
        <taxon>Bacillus cereus group</taxon>
    </lineage>
</organism>
<comment type="caution">
    <text evidence="1">The sequence shown here is derived from an EMBL/GenBank/DDBJ whole genome shotgun (WGS) entry which is preliminary data.</text>
</comment>